<feature type="region of interest" description="Disordered" evidence="1">
    <location>
        <begin position="1"/>
        <end position="29"/>
    </location>
</feature>
<evidence type="ECO:0000313" key="2">
    <source>
        <dbReference type="EMBL" id="GFH33410.1"/>
    </source>
</evidence>
<accession>A0A6A0AKG7</accession>
<keyword evidence="3" id="KW-1185">Reference proteome</keyword>
<evidence type="ECO:0000256" key="1">
    <source>
        <dbReference type="SAM" id="MobiDB-lite"/>
    </source>
</evidence>
<gene>
    <name evidence="2" type="ORF">HaLaN_32778</name>
</gene>
<evidence type="ECO:0000313" key="3">
    <source>
        <dbReference type="Proteomes" id="UP000485058"/>
    </source>
</evidence>
<dbReference type="Proteomes" id="UP000485058">
    <property type="component" value="Unassembled WGS sequence"/>
</dbReference>
<dbReference type="EMBL" id="BLLF01008502">
    <property type="protein sequence ID" value="GFH33410.1"/>
    <property type="molecule type" value="Genomic_DNA"/>
</dbReference>
<sequence>MPQPFSDSTAAADAHARVEQPKRRGRSYWGRPTQTAQLAALCVMHQAVSTCRKTLAGGTTHCSQQAFYGADSSYLSSRSTYCLTYIVYSFPVSQGQKTVRDRESIGTASIFFHNSGQFTKAAKC</sequence>
<name>A0A6A0AKG7_HAELA</name>
<protein>
    <submittedName>
        <fullName evidence="2">Uncharacterized protein</fullName>
    </submittedName>
</protein>
<dbReference type="AlphaFoldDB" id="A0A6A0AKG7"/>
<organism evidence="2 3">
    <name type="scientific">Haematococcus lacustris</name>
    <name type="common">Green alga</name>
    <name type="synonym">Haematococcus pluvialis</name>
    <dbReference type="NCBI Taxonomy" id="44745"/>
    <lineage>
        <taxon>Eukaryota</taxon>
        <taxon>Viridiplantae</taxon>
        <taxon>Chlorophyta</taxon>
        <taxon>core chlorophytes</taxon>
        <taxon>Chlorophyceae</taxon>
        <taxon>CS clade</taxon>
        <taxon>Chlamydomonadales</taxon>
        <taxon>Haematococcaceae</taxon>
        <taxon>Haematococcus</taxon>
    </lineage>
</organism>
<comment type="caution">
    <text evidence="2">The sequence shown here is derived from an EMBL/GenBank/DDBJ whole genome shotgun (WGS) entry which is preliminary data.</text>
</comment>
<proteinExistence type="predicted"/>
<reference evidence="2 3" key="1">
    <citation type="submission" date="2020-02" db="EMBL/GenBank/DDBJ databases">
        <title>Draft genome sequence of Haematococcus lacustris strain NIES-144.</title>
        <authorList>
            <person name="Morimoto D."/>
            <person name="Nakagawa S."/>
            <person name="Yoshida T."/>
            <person name="Sawayama S."/>
        </authorList>
    </citation>
    <scope>NUCLEOTIDE SEQUENCE [LARGE SCALE GENOMIC DNA]</scope>
    <source>
        <strain evidence="2 3">NIES-144</strain>
    </source>
</reference>